<keyword evidence="3" id="KW-1185">Reference proteome</keyword>
<comment type="caution">
    <text evidence="2">The sequence shown here is derived from an EMBL/GenBank/DDBJ whole genome shotgun (WGS) entry which is preliminary data.</text>
</comment>
<dbReference type="RefSeq" id="WP_218390997.1">
    <property type="nucleotide sequence ID" value="NZ_JAHUZE010000001.1"/>
</dbReference>
<keyword evidence="1" id="KW-0812">Transmembrane</keyword>
<sequence length="120" mass="13554">MDLHDRAEKLAALMEERLDIRGEGLAAKYRRSGRRVPAWVKREIAPLIEALDLAEHPKLLPRVDMERIEAGAAKAETWLKTVDPWDRRKGIVLHWLAGNAMMLILVGVGVVALMAWRGLL</sequence>
<protein>
    <submittedName>
        <fullName evidence="2">Uncharacterized protein</fullName>
    </submittedName>
</protein>
<organism evidence="2 3">
    <name type="scientific">Maritimibacter dapengensis</name>
    <dbReference type="NCBI Taxonomy" id="2836868"/>
    <lineage>
        <taxon>Bacteria</taxon>
        <taxon>Pseudomonadati</taxon>
        <taxon>Pseudomonadota</taxon>
        <taxon>Alphaproteobacteria</taxon>
        <taxon>Rhodobacterales</taxon>
        <taxon>Roseobacteraceae</taxon>
        <taxon>Maritimibacter</taxon>
    </lineage>
</organism>
<dbReference type="EMBL" id="JAHUZE010000001">
    <property type="protein sequence ID" value="MBV7378148.1"/>
    <property type="molecule type" value="Genomic_DNA"/>
</dbReference>
<accession>A0ABS6SYU3</accession>
<gene>
    <name evidence="2" type="ORF">KJP28_04370</name>
</gene>
<keyword evidence="1" id="KW-1133">Transmembrane helix</keyword>
<proteinExistence type="predicted"/>
<dbReference type="Proteomes" id="UP000756530">
    <property type="component" value="Unassembled WGS sequence"/>
</dbReference>
<name>A0ABS6SYU3_9RHOB</name>
<keyword evidence="1" id="KW-0472">Membrane</keyword>
<feature type="transmembrane region" description="Helical" evidence="1">
    <location>
        <begin position="95"/>
        <end position="116"/>
    </location>
</feature>
<evidence type="ECO:0000313" key="2">
    <source>
        <dbReference type="EMBL" id="MBV7378148.1"/>
    </source>
</evidence>
<evidence type="ECO:0000256" key="1">
    <source>
        <dbReference type="SAM" id="Phobius"/>
    </source>
</evidence>
<evidence type="ECO:0000313" key="3">
    <source>
        <dbReference type="Proteomes" id="UP000756530"/>
    </source>
</evidence>
<reference evidence="2 3" key="1">
    <citation type="submission" date="2021-05" db="EMBL/GenBank/DDBJ databases">
        <title>Culturable bacteria isolated from Daya Bay.</title>
        <authorList>
            <person name="Zheng W."/>
            <person name="Yu S."/>
            <person name="Huang Y."/>
        </authorList>
    </citation>
    <scope>NUCLEOTIDE SEQUENCE [LARGE SCALE GENOMIC DNA]</scope>
    <source>
        <strain evidence="2 3">DP4N28-5</strain>
    </source>
</reference>